<dbReference type="RefSeq" id="WP_148577157.1">
    <property type="nucleotide sequence ID" value="NZ_SDKK01000001.1"/>
</dbReference>
<keyword evidence="1" id="KW-0812">Transmembrane</keyword>
<keyword evidence="3" id="KW-1185">Reference proteome</keyword>
<keyword evidence="1" id="KW-0472">Membrane</keyword>
<proteinExistence type="predicted"/>
<evidence type="ECO:0000313" key="3">
    <source>
        <dbReference type="Proteomes" id="UP000389128"/>
    </source>
</evidence>
<evidence type="ECO:0000313" key="2">
    <source>
        <dbReference type="EMBL" id="TYC62066.1"/>
    </source>
</evidence>
<reference evidence="2 3" key="1">
    <citation type="submission" date="2019-01" db="EMBL/GenBank/DDBJ databases">
        <title>Zoogloea oleivorans genome sequencing and assembly.</title>
        <authorList>
            <person name="Tancsics A."/>
            <person name="Farkas M."/>
            <person name="Kriszt B."/>
            <person name="Maroti G."/>
            <person name="Horvath B."/>
        </authorList>
    </citation>
    <scope>NUCLEOTIDE SEQUENCE [LARGE SCALE GENOMIC DNA]</scope>
    <source>
        <strain evidence="2 3">Buc</strain>
    </source>
</reference>
<keyword evidence="1" id="KW-1133">Transmembrane helix</keyword>
<comment type="caution">
    <text evidence="2">The sequence shown here is derived from an EMBL/GenBank/DDBJ whole genome shotgun (WGS) entry which is preliminary data.</text>
</comment>
<sequence>MLEYVPVCPVGAVTLADCRQVDYQIFATSIGISPEDAMELLPPLVVVLFFSISIAGVIRLFKRGAKS</sequence>
<name>A0A6C2D7T2_9RHOO</name>
<evidence type="ECO:0000256" key="1">
    <source>
        <dbReference type="SAM" id="Phobius"/>
    </source>
</evidence>
<dbReference type="AlphaFoldDB" id="A0A6C2D7T2"/>
<accession>A0A6C2D7T2</accession>
<dbReference type="EMBL" id="SDKK01000001">
    <property type="protein sequence ID" value="TYC62066.1"/>
    <property type="molecule type" value="Genomic_DNA"/>
</dbReference>
<gene>
    <name evidence="2" type="ORF">ETQ85_00450</name>
</gene>
<feature type="transmembrane region" description="Helical" evidence="1">
    <location>
        <begin position="40"/>
        <end position="61"/>
    </location>
</feature>
<organism evidence="2 3">
    <name type="scientific">Zoogloea oleivorans</name>
    <dbReference type="NCBI Taxonomy" id="1552750"/>
    <lineage>
        <taxon>Bacteria</taxon>
        <taxon>Pseudomonadati</taxon>
        <taxon>Pseudomonadota</taxon>
        <taxon>Betaproteobacteria</taxon>
        <taxon>Rhodocyclales</taxon>
        <taxon>Zoogloeaceae</taxon>
        <taxon>Zoogloea</taxon>
    </lineage>
</organism>
<protein>
    <submittedName>
        <fullName evidence="2">Uncharacterized protein</fullName>
    </submittedName>
</protein>
<dbReference type="Proteomes" id="UP000389128">
    <property type="component" value="Unassembled WGS sequence"/>
</dbReference>